<feature type="transmembrane region" description="Helical" evidence="1">
    <location>
        <begin position="12"/>
        <end position="32"/>
    </location>
</feature>
<gene>
    <name evidence="2" type="ORF">GPA26_21200</name>
</gene>
<comment type="caution">
    <text evidence="2">The sequence shown here is derived from an EMBL/GenBank/DDBJ whole genome shotgun (WGS) entry which is preliminary data.</text>
</comment>
<evidence type="ECO:0008006" key="4">
    <source>
        <dbReference type="Google" id="ProtNLM"/>
    </source>
</evidence>
<evidence type="ECO:0000313" key="3">
    <source>
        <dbReference type="Proteomes" id="UP000652074"/>
    </source>
</evidence>
<feature type="transmembrane region" description="Helical" evidence="1">
    <location>
        <begin position="149"/>
        <end position="168"/>
    </location>
</feature>
<keyword evidence="1" id="KW-1133">Transmembrane helix</keyword>
<keyword evidence="1" id="KW-0812">Transmembrane</keyword>
<name>A0ABX1MSP3_9RHOO</name>
<dbReference type="Proteomes" id="UP000652074">
    <property type="component" value="Unassembled WGS sequence"/>
</dbReference>
<keyword evidence="1" id="KW-0472">Membrane</keyword>
<sequence length="222" mass="23915">MRAQLRSRFPAIALIAVASAVPIGIVLLLRVWKGVPIHLLTSDVTSIAGVPAYTGFLSQLGIFVWAGAAAICFFCARLLAARSDAQEERRFLFVSGLLTVVLAFDDLFLLHEEFFPSLGIPEKGVFVAYAAFVLFHLVSFRRLILRTDYILLAIAFAAFAVSVGLDLVNPAGINPYLYEDSAKFVGVVSWLGYFFRAGSGALSGVPGSVTRERAPRGASQAA</sequence>
<feature type="transmembrane region" description="Helical" evidence="1">
    <location>
        <begin position="52"/>
        <end position="79"/>
    </location>
</feature>
<feature type="transmembrane region" description="Helical" evidence="1">
    <location>
        <begin position="188"/>
        <end position="209"/>
    </location>
</feature>
<reference evidence="2 3" key="1">
    <citation type="submission" date="2019-12" db="EMBL/GenBank/DDBJ databases">
        <title>Comparative genomics gives insights into the taxonomy of the Azoarcus-Aromatoleum group and reveals separate origins of nif in the plant-associated Azoarcus and non-plant-associated Aromatoleum sub-groups.</title>
        <authorList>
            <person name="Lafos M."/>
            <person name="Maluk M."/>
            <person name="Batista M."/>
            <person name="Junghare M."/>
            <person name="Carmona M."/>
            <person name="Faoro H."/>
            <person name="Cruz L.M."/>
            <person name="Battistoni F."/>
            <person name="De Souza E."/>
            <person name="Pedrosa F."/>
            <person name="Chen W.-M."/>
            <person name="Poole P.S."/>
            <person name="Dixon R.A."/>
            <person name="James E.K."/>
        </authorList>
    </citation>
    <scope>NUCLEOTIDE SEQUENCE [LARGE SCALE GENOMIC DNA]</scope>
    <source>
        <strain evidence="2 3">ToN1</strain>
    </source>
</reference>
<protein>
    <recommendedName>
        <fullName evidence="4">Oxidase</fullName>
    </recommendedName>
</protein>
<accession>A0ABX1MSP3</accession>
<feature type="transmembrane region" description="Helical" evidence="1">
    <location>
        <begin position="123"/>
        <end position="140"/>
    </location>
</feature>
<evidence type="ECO:0000256" key="1">
    <source>
        <dbReference type="SAM" id="Phobius"/>
    </source>
</evidence>
<keyword evidence="3" id="KW-1185">Reference proteome</keyword>
<dbReference type="EMBL" id="WTVR01000060">
    <property type="protein sequence ID" value="NMF90983.1"/>
    <property type="molecule type" value="Genomic_DNA"/>
</dbReference>
<organism evidence="2 3">
    <name type="scientific">Aromatoleum petrolei</name>
    <dbReference type="NCBI Taxonomy" id="76116"/>
    <lineage>
        <taxon>Bacteria</taxon>
        <taxon>Pseudomonadati</taxon>
        <taxon>Pseudomonadota</taxon>
        <taxon>Betaproteobacteria</taxon>
        <taxon>Rhodocyclales</taxon>
        <taxon>Rhodocyclaceae</taxon>
        <taxon>Aromatoleum</taxon>
    </lineage>
</organism>
<feature type="transmembrane region" description="Helical" evidence="1">
    <location>
        <begin position="91"/>
        <end position="111"/>
    </location>
</feature>
<evidence type="ECO:0000313" key="2">
    <source>
        <dbReference type="EMBL" id="NMF90983.1"/>
    </source>
</evidence>
<proteinExistence type="predicted"/>